<sequence length="407" mass="45536">MLGLIIEELRKTASYTREKFLESPFSFKALLESLLARFRSRIQEKGLKVVVEAPENLEGRGDPVRLKEAFHQLLSNAVKFSPPGGNIYLQVQPLEDLRGRKWISVEVREEGPGIPPELTFRIFEPFFQGKSLYTAKPQGLGLGLPLARDLIEAHGGALLSLPSTKGARLVVFLSETLLQRRPAPEILVSENRPEVAWRVAFLFATEGLRPIVIPGLALLYQHLHQDPYEKLLALDPWEAGPAASTFLRKVSSLRLPVLFYRASSEGRISLALGANFLSLAPLSFPGVRRLLQSYLELLEMRPSSIFLARRPHLLRKARRLVKALGIEPLESPLEAETLGIDLGLPAEEWLTLLPLLPPAKPLFAHLDQKGLLPLEPFQEIPPEVFLREISRILAFREPEVGRTGPLT</sequence>
<name>A0A6H1WRT1_9BACT</name>
<evidence type="ECO:0000259" key="6">
    <source>
        <dbReference type="PROSITE" id="PS50109"/>
    </source>
</evidence>
<dbReference type="AlphaFoldDB" id="A0A6H1WRT1"/>
<evidence type="ECO:0000256" key="4">
    <source>
        <dbReference type="ARBA" id="ARBA00022777"/>
    </source>
</evidence>
<evidence type="ECO:0000256" key="2">
    <source>
        <dbReference type="ARBA" id="ARBA00012438"/>
    </source>
</evidence>
<dbReference type="PRINTS" id="PR00344">
    <property type="entry name" value="BCTRLSENSOR"/>
</dbReference>
<dbReference type="KEGG" id="tmai:FVE67_03105"/>
<organism evidence="7 8">
    <name type="scientific">Thermosulfurimonas marina</name>
    <dbReference type="NCBI Taxonomy" id="2047767"/>
    <lineage>
        <taxon>Bacteria</taxon>
        <taxon>Pseudomonadati</taxon>
        <taxon>Thermodesulfobacteriota</taxon>
        <taxon>Thermodesulfobacteria</taxon>
        <taxon>Thermodesulfobacteriales</taxon>
        <taxon>Thermodesulfobacteriaceae</taxon>
        <taxon>Thermosulfurimonas</taxon>
    </lineage>
</organism>
<dbReference type="Pfam" id="PF02518">
    <property type="entry name" value="HATPase_c"/>
    <property type="match status" value="1"/>
</dbReference>
<feature type="domain" description="Histidine kinase" evidence="6">
    <location>
        <begin position="1"/>
        <end position="177"/>
    </location>
</feature>
<dbReference type="RefSeq" id="WP_168719202.1">
    <property type="nucleotide sequence ID" value="NZ_CP042909.1"/>
</dbReference>
<reference evidence="7 8" key="1">
    <citation type="submission" date="2019-08" db="EMBL/GenBank/DDBJ databases">
        <title>Complete genome sequence of Thermosulfurimonas marina SU872T, an anaerobic thermophilic chemolithoautotrophic bacterium isolated from a shallow marine hydrothermal vent.</title>
        <authorList>
            <person name="Allioux M."/>
            <person name="Jebbar M."/>
            <person name="Slobodkina G."/>
            <person name="Slobodkin A."/>
            <person name="Moalic Y."/>
            <person name="Frolova A."/>
            <person name="Shao Z."/>
            <person name="Alain K."/>
        </authorList>
    </citation>
    <scope>NUCLEOTIDE SEQUENCE [LARGE SCALE GENOMIC DNA]</scope>
    <source>
        <strain evidence="7 8">SU872</strain>
    </source>
</reference>
<keyword evidence="7" id="KW-0067">ATP-binding</keyword>
<dbReference type="InterPro" id="IPR050736">
    <property type="entry name" value="Sensor_HK_Regulatory"/>
</dbReference>
<dbReference type="InterPro" id="IPR004358">
    <property type="entry name" value="Sig_transdc_His_kin-like_C"/>
</dbReference>
<dbReference type="Proteomes" id="UP000501253">
    <property type="component" value="Chromosome"/>
</dbReference>
<dbReference type="GO" id="GO:0000160">
    <property type="term" value="P:phosphorelay signal transduction system"/>
    <property type="evidence" value="ECO:0007669"/>
    <property type="project" value="UniProtKB-KW"/>
</dbReference>
<dbReference type="PANTHER" id="PTHR43711:SF1">
    <property type="entry name" value="HISTIDINE KINASE 1"/>
    <property type="match status" value="1"/>
</dbReference>
<dbReference type="InterPro" id="IPR036890">
    <property type="entry name" value="HATPase_C_sf"/>
</dbReference>
<dbReference type="GO" id="GO:0004673">
    <property type="term" value="F:protein histidine kinase activity"/>
    <property type="evidence" value="ECO:0007669"/>
    <property type="project" value="UniProtKB-EC"/>
</dbReference>
<accession>A0A6H1WRT1</accession>
<protein>
    <recommendedName>
        <fullName evidence="2">histidine kinase</fullName>
        <ecNumber evidence="2">2.7.13.3</ecNumber>
    </recommendedName>
</protein>
<keyword evidence="4" id="KW-0418">Kinase</keyword>
<keyword evidence="3" id="KW-0808">Transferase</keyword>
<comment type="catalytic activity">
    <reaction evidence="1">
        <text>ATP + protein L-histidine = ADP + protein N-phospho-L-histidine.</text>
        <dbReference type="EC" id="2.7.13.3"/>
    </reaction>
</comment>
<dbReference type="SMART" id="SM00387">
    <property type="entry name" value="HATPase_c"/>
    <property type="match status" value="1"/>
</dbReference>
<dbReference type="EMBL" id="CP042909">
    <property type="protein sequence ID" value="QJA05846.1"/>
    <property type="molecule type" value="Genomic_DNA"/>
</dbReference>
<gene>
    <name evidence="7" type="ORF">FVE67_03105</name>
</gene>
<dbReference type="CDD" id="cd00075">
    <property type="entry name" value="HATPase"/>
    <property type="match status" value="1"/>
</dbReference>
<evidence type="ECO:0000256" key="5">
    <source>
        <dbReference type="ARBA" id="ARBA00023012"/>
    </source>
</evidence>
<dbReference type="InterPro" id="IPR003594">
    <property type="entry name" value="HATPase_dom"/>
</dbReference>
<evidence type="ECO:0000313" key="8">
    <source>
        <dbReference type="Proteomes" id="UP000501253"/>
    </source>
</evidence>
<keyword evidence="5" id="KW-0902">Two-component regulatory system</keyword>
<proteinExistence type="predicted"/>
<dbReference type="SUPFAM" id="SSF55874">
    <property type="entry name" value="ATPase domain of HSP90 chaperone/DNA topoisomerase II/histidine kinase"/>
    <property type="match status" value="1"/>
</dbReference>
<evidence type="ECO:0000313" key="7">
    <source>
        <dbReference type="EMBL" id="QJA05846.1"/>
    </source>
</evidence>
<evidence type="ECO:0000256" key="3">
    <source>
        <dbReference type="ARBA" id="ARBA00022679"/>
    </source>
</evidence>
<keyword evidence="7" id="KW-0547">Nucleotide-binding</keyword>
<dbReference type="PANTHER" id="PTHR43711">
    <property type="entry name" value="TWO-COMPONENT HISTIDINE KINASE"/>
    <property type="match status" value="1"/>
</dbReference>
<evidence type="ECO:0000256" key="1">
    <source>
        <dbReference type="ARBA" id="ARBA00000085"/>
    </source>
</evidence>
<dbReference type="InterPro" id="IPR005467">
    <property type="entry name" value="His_kinase_dom"/>
</dbReference>
<dbReference type="EC" id="2.7.13.3" evidence="2"/>
<keyword evidence="8" id="KW-1185">Reference proteome</keyword>
<dbReference type="Gene3D" id="3.30.565.10">
    <property type="entry name" value="Histidine kinase-like ATPase, C-terminal domain"/>
    <property type="match status" value="1"/>
</dbReference>
<dbReference type="GO" id="GO:0005524">
    <property type="term" value="F:ATP binding"/>
    <property type="evidence" value="ECO:0007669"/>
    <property type="project" value="UniProtKB-KW"/>
</dbReference>
<dbReference type="PROSITE" id="PS50109">
    <property type="entry name" value="HIS_KIN"/>
    <property type="match status" value="1"/>
</dbReference>